<organism evidence="3 4">
    <name type="scientific">Desulfomicrobium orale DSM 12838</name>
    <dbReference type="NCBI Taxonomy" id="888061"/>
    <lineage>
        <taxon>Bacteria</taxon>
        <taxon>Pseudomonadati</taxon>
        <taxon>Thermodesulfobacteriota</taxon>
        <taxon>Desulfovibrionia</taxon>
        <taxon>Desulfovibrionales</taxon>
        <taxon>Desulfomicrobiaceae</taxon>
        <taxon>Desulfomicrobium</taxon>
    </lineage>
</organism>
<feature type="domain" description="C4-type zinc ribbon" evidence="2">
    <location>
        <begin position="199"/>
        <end position="231"/>
    </location>
</feature>
<dbReference type="KEGG" id="doa:AXF15_10985"/>
<dbReference type="PANTHER" id="PTHR39082">
    <property type="entry name" value="PHOSPHOLIPASE C-BETA-2-RELATED"/>
    <property type="match status" value="1"/>
</dbReference>
<gene>
    <name evidence="3" type="ORF">AXF15_10985</name>
</gene>
<evidence type="ECO:0000259" key="2">
    <source>
        <dbReference type="Pfam" id="PF02591"/>
    </source>
</evidence>
<dbReference type="EMBL" id="CP014230">
    <property type="protein sequence ID" value="AMD94102.1"/>
    <property type="molecule type" value="Genomic_DNA"/>
</dbReference>
<evidence type="ECO:0000256" key="1">
    <source>
        <dbReference type="SAM" id="Coils"/>
    </source>
</evidence>
<dbReference type="PANTHER" id="PTHR39082:SF1">
    <property type="entry name" value="SCAVENGER RECEPTOR CLASS A MEMBER 3"/>
    <property type="match status" value="1"/>
</dbReference>
<reference evidence="4" key="1">
    <citation type="submission" date="2016-02" db="EMBL/GenBank/DDBJ databases">
        <authorList>
            <person name="Holder M.E."/>
            <person name="Ajami N.J."/>
            <person name="Petrosino J.F."/>
        </authorList>
    </citation>
    <scope>NUCLEOTIDE SEQUENCE [LARGE SCALE GENOMIC DNA]</scope>
    <source>
        <strain evidence="4">DSM 12838</strain>
    </source>
</reference>
<dbReference type="InterPro" id="IPR003743">
    <property type="entry name" value="Zf-RING_7"/>
</dbReference>
<dbReference type="Gene3D" id="1.10.287.1490">
    <property type="match status" value="1"/>
</dbReference>
<feature type="coiled-coil region" evidence="1">
    <location>
        <begin position="19"/>
        <end position="146"/>
    </location>
</feature>
<evidence type="ECO:0000313" key="4">
    <source>
        <dbReference type="Proteomes" id="UP000063964"/>
    </source>
</evidence>
<evidence type="ECO:0000313" key="3">
    <source>
        <dbReference type="EMBL" id="AMD94102.1"/>
    </source>
</evidence>
<accession>A0A0X8JSN9</accession>
<dbReference type="AlphaFoldDB" id="A0A0X8JSN9"/>
<keyword evidence="4" id="KW-1185">Reference proteome</keyword>
<keyword evidence="1" id="KW-0175">Coiled coil</keyword>
<protein>
    <recommendedName>
        <fullName evidence="2">C4-type zinc ribbon domain-containing protein</fullName>
    </recommendedName>
</protein>
<name>A0A0X8JSN9_9BACT</name>
<dbReference type="OrthoDB" id="9795058at2"/>
<proteinExistence type="predicted"/>
<dbReference type="Pfam" id="PF02591">
    <property type="entry name" value="Zn_ribbon_9"/>
    <property type="match status" value="1"/>
</dbReference>
<sequence>MYIDQIEQLVVLQKVDSEMIGLERVLEEAPRQLRELQEKQSYLLQQQDVIREKISVLMEQKGRLETEIENDAQKIKKSKNKLMLVENTKEYHAMMREMDNLEKMNRGREEEQATLLADLTDLEGRRDALQADIDALGENIAAQQATLDQELAANRARLETLAKDKTRASEAVPAPILSRYNFIRGRIANPVIVPVSEGVCKGCHIVIPPQTYIDLQKGEQILSCPNCLRIIYWERHFSEAESEEAQ</sequence>
<dbReference type="Proteomes" id="UP000063964">
    <property type="component" value="Chromosome"/>
</dbReference>
<dbReference type="STRING" id="888061.AXF15_10985"/>
<dbReference type="InterPro" id="IPR052376">
    <property type="entry name" value="Oxidative_Scav/Glycosyltrans"/>
</dbReference>